<organism evidence="1 2">
    <name type="scientific">Parasponia andersonii</name>
    <name type="common">Sponia andersonii</name>
    <dbReference type="NCBI Taxonomy" id="3476"/>
    <lineage>
        <taxon>Eukaryota</taxon>
        <taxon>Viridiplantae</taxon>
        <taxon>Streptophyta</taxon>
        <taxon>Embryophyta</taxon>
        <taxon>Tracheophyta</taxon>
        <taxon>Spermatophyta</taxon>
        <taxon>Magnoliopsida</taxon>
        <taxon>eudicotyledons</taxon>
        <taxon>Gunneridae</taxon>
        <taxon>Pentapetalae</taxon>
        <taxon>rosids</taxon>
        <taxon>fabids</taxon>
        <taxon>Rosales</taxon>
        <taxon>Cannabaceae</taxon>
        <taxon>Parasponia</taxon>
    </lineage>
</organism>
<proteinExistence type="predicted"/>
<comment type="caution">
    <text evidence="1">The sequence shown here is derived from an EMBL/GenBank/DDBJ whole genome shotgun (WGS) entry which is preliminary data.</text>
</comment>
<gene>
    <name evidence="1" type="ORF">PanWU01x14_252830</name>
</gene>
<keyword evidence="2" id="KW-1185">Reference proteome</keyword>
<reference evidence="2" key="1">
    <citation type="submission" date="2016-06" db="EMBL/GenBank/DDBJ databases">
        <title>Parallel loss of symbiosis genes in relatives of nitrogen-fixing non-legume Parasponia.</title>
        <authorList>
            <person name="Van Velzen R."/>
            <person name="Holmer R."/>
            <person name="Bu F."/>
            <person name="Rutten L."/>
            <person name="Van Zeijl A."/>
            <person name="Liu W."/>
            <person name="Santuari L."/>
            <person name="Cao Q."/>
            <person name="Sharma T."/>
            <person name="Shen D."/>
            <person name="Roswanjaya Y."/>
            <person name="Wardhani T."/>
            <person name="Kalhor M.S."/>
            <person name="Jansen J."/>
            <person name="Van den Hoogen J."/>
            <person name="Gungor B."/>
            <person name="Hartog M."/>
            <person name="Hontelez J."/>
            <person name="Verver J."/>
            <person name="Yang W.-C."/>
            <person name="Schijlen E."/>
            <person name="Repin R."/>
            <person name="Schilthuizen M."/>
            <person name="Schranz E."/>
            <person name="Heidstra R."/>
            <person name="Miyata K."/>
            <person name="Fedorova E."/>
            <person name="Kohlen W."/>
            <person name="Bisseling T."/>
            <person name="Smit S."/>
            <person name="Geurts R."/>
        </authorList>
    </citation>
    <scope>NUCLEOTIDE SEQUENCE [LARGE SCALE GENOMIC DNA]</scope>
    <source>
        <strain evidence="2">cv. WU1-14</strain>
    </source>
</reference>
<accession>A0A2P5BBV8</accession>
<dbReference type="AlphaFoldDB" id="A0A2P5BBV8"/>
<protein>
    <submittedName>
        <fullName evidence="1">Uncharacterized protein</fullName>
    </submittedName>
</protein>
<dbReference type="OrthoDB" id="1180078at2759"/>
<dbReference type="Proteomes" id="UP000237105">
    <property type="component" value="Unassembled WGS sequence"/>
</dbReference>
<evidence type="ECO:0000313" key="1">
    <source>
        <dbReference type="EMBL" id="PON46269.1"/>
    </source>
</evidence>
<name>A0A2P5BBV8_PARAD</name>
<evidence type="ECO:0000313" key="2">
    <source>
        <dbReference type="Proteomes" id="UP000237105"/>
    </source>
</evidence>
<sequence length="145" mass="16958">MWIDYKDVELELKIPGEDYKKLLAQDKGNYIAAIAEEGHGKSRCLNLEGCNNALTERDRRSLGYYYKWDDASSNVKGRSDKHADHTAESKLGDKDIDWILQLSRFTNKNFEEFFDELCRFNRDTKLELKSSDLRLKINVRVKGYI</sequence>
<dbReference type="EMBL" id="JXTB01000315">
    <property type="protein sequence ID" value="PON46269.1"/>
    <property type="molecule type" value="Genomic_DNA"/>
</dbReference>